<accession>A0AAQ4DJ30</accession>
<dbReference type="SMART" id="SM00186">
    <property type="entry name" value="FBG"/>
    <property type="match status" value="1"/>
</dbReference>
<dbReference type="PROSITE" id="PS51406">
    <property type="entry name" value="FIBRINOGEN_C_2"/>
    <property type="match status" value="1"/>
</dbReference>
<evidence type="ECO:0000313" key="3">
    <source>
        <dbReference type="EMBL" id="KAK8762470.1"/>
    </source>
</evidence>
<dbReference type="EMBL" id="JARKHS020030078">
    <property type="protein sequence ID" value="KAK8762470.1"/>
    <property type="molecule type" value="Genomic_DNA"/>
</dbReference>
<reference evidence="3 4" key="1">
    <citation type="journal article" date="2023" name="Arcadia Sci">
        <title>De novo assembly of a long-read Amblyomma americanum tick genome.</title>
        <authorList>
            <person name="Chou S."/>
            <person name="Poskanzer K.E."/>
            <person name="Rollins M."/>
            <person name="Thuy-Boun P.S."/>
        </authorList>
    </citation>
    <scope>NUCLEOTIDE SEQUENCE [LARGE SCALE GENOMIC DNA]</scope>
    <source>
        <strain evidence="3">F_SG_1</strain>
        <tissue evidence="3">Salivary glands</tissue>
    </source>
</reference>
<sequence length="169" mass="18908">MDTHGGGWTVLTLADAYNAGNRALHALTSAGESMSLRVVLSNTTQDSATVDYASVRVESEDQQFKIHIGKFLGPKGWDSLSYCNGMMFSTFDKDNDWDSEIECAVKFRGGWWYRSCYEANLNGLNLNGHYEDSISGIEWGTRGGWMQLFNYSYPGVLMAVRPSDIVNEY</sequence>
<dbReference type="InterPro" id="IPR014716">
    <property type="entry name" value="Fibrinogen_a/b/g_C_1"/>
</dbReference>
<dbReference type="PROSITE" id="PS00514">
    <property type="entry name" value="FIBRINOGEN_C_1"/>
    <property type="match status" value="1"/>
</dbReference>
<evidence type="ECO:0000313" key="4">
    <source>
        <dbReference type="Proteomes" id="UP001321473"/>
    </source>
</evidence>
<dbReference type="PANTHER" id="PTHR19143">
    <property type="entry name" value="FIBRINOGEN/TENASCIN/ANGIOPOEITIN"/>
    <property type="match status" value="1"/>
</dbReference>
<dbReference type="Pfam" id="PF00147">
    <property type="entry name" value="Fibrinogen_C"/>
    <property type="match status" value="1"/>
</dbReference>
<feature type="domain" description="Fibrinogen C-terminal" evidence="2">
    <location>
        <begin position="1"/>
        <end position="164"/>
    </location>
</feature>
<organism evidence="3 4">
    <name type="scientific">Amblyomma americanum</name>
    <name type="common">Lone star tick</name>
    <dbReference type="NCBI Taxonomy" id="6943"/>
    <lineage>
        <taxon>Eukaryota</taxon>
        <taxon>Metazoa</taxon>
        <taxon>Ecdysozoa</taxon>
        <taxon>Arthropoda</taxon>
        <taxon>Chelicerata</taxon>
        <taxon>Arachnida</taxon>
        <taxon>Acari</taxon>
        <taxon>Parasitiformes</taxon>
        <taxon>Ixodida</taxon>
        <taxon>Ixodoidea</taxon>
        <taxon>Ixodidae</taxon>
        <taxon>Amblyomminae</taxon>
        <taxon>Amblyomma</taxon>
    </lineage>
</organism>
<dbReference type="Gene3D" id="3.90.215.10">
    <property type="entry name" value="Gamma Fibrinogen, chain A, domain 1"/>
    <property type="match status" value="1"/>
</dbReference>
<dbReference type="InterPro" id="IPR050373">
    <property type="entry name" value="Fibrinogen_C-term_domain"/>
</dbReference>
<keyword evidence="1" id="KW-1015">Disulfide bond</keyword>
<dbReference type="InterPro" id="IPR036056">
    <property type="entry name" value="Fibrinogen-like_C"/>
</dbReference>
<dbReference type="InterPro" id="IPR020837">
    <property type="entry name" value="Fibrinogen_CS"/>
</dbReference>
<dbReference type="Proteomes" id="UP001321473">
    <property type="component" value="Unassembled WGS sequence"/>
</dbReference>
<dbReference type="AlphaFoldDB" id="A0AAQ4DJ30"/>
<evidence type="ECO:0000259" key="2">
    <source>
        <dbReference type="PROSITE" id="PS51406"/>
    </source>
</evidence>
<dbReference type="SUPFAM" id="SSF56496">
    <property type="entry name" value="Fibrinogen C-terminal domain-like"/>
    <property type="match status" value="1"/>
</dbReference>
<dbReference type="InterPro" id="IPR002181">
    <property type="entry name" value="Fibrinogen_a/b/g_C_dom"/>
</dbReference>
<gene>
    <name evidence="3" type="ORF">V5799_026264</name>
</gene>
<comment type="caution">
    <text evidence="3">The sequence shown here is derived from an EMBL/GenBank/DDBJ whole genome shotgun (WGS) entry which is preliminary data.</text>
</comment>
<name>A0AAQ4DJ30_AMBAM</name>
<proteinExistence type="predicted"/>
<dbReference type="PANTHER" id="PTHR19143:SF458">
    <property type="entry name" value="FIBRINOGEN C-TERMINAL DOMAIN-CONTAINING PROTEIN-RELATED"/>
    <property type="match status" value="1"/>
</dbReference>
<dbReference type="GO" id="GO:0005615">
    <property type="term" value="C:extracellular space"/>
    <property type="evidence" value="ECO:0007669"/>
    <property type="project" value="TreeGrafter"/>
</dbReference>
<keyword evidence="4" id="KW-1185">Reference proteome</keyword>
<evidence type="ECO:0000256" key="1">
    <source>
        <dbReference type="ARBA" id="ARBA00023157"/>
    </source>
</evidence>
<protein>
    <recommendedName>
        <fullName evidence="2">Fibrinogen C-terminal domain-containing protein</fullName>
    </recommendedName>
</protein>